<proteinExistence type="predicted"/>
<name>V5HIP9_9VIBR</name>
<accession>V5HIP9</accession>
<evidence type="ECO:0000313" key="1">
    <source>
        <dbReference type="EMBL" id="GAD89210.1"/>
    </source>
</evidence>
<comment type="caution">
    <text evidence="1">The sequence shown here is derived from an EMBL/GenBank/DDBJ whole genome shotgun (WGS) entry which is preliminary data.</text>
</comment>
<gene>
    <name evidence="1" type="ORF">VHA01S_017_00170</name>
</gene>
<reference evidence="1 2" key="1">
    <citation type="submission" date="2013-10" db="EMBL/GenBank/DDBJ databases">
        <authorList>
            <person name="Ichikawa N."/>
            <person name="Kimura A."/>
            <person name="Ohji S."/>
            <person name="Hosoyama A."/>
            <person name="Fujita N."/>
        </authorList>
    </citation>
    <scope>NUCLEOTIDE SEQUENCE [LARGE SCALE GENOMIC DNA]</scope>
    <source>
        <strain evidence="1 2">NBRC 102217</strain>
    </source>
</reference>
<dbReference type="eggNOG" id="COG0782">
    <property type="taxonomic scope" value="Bacteria"/>
</dbReference>
<dbReference type="AlphaFoldDB" id="V5HIP9"/>
<sequence>MTDTPLIDKEPLRQDLLQVLYAQRLNALKAADSAHGDATHEQSVAETQYDTVAIEAAYLAHGQSQRVADCDAMISRLNALVLRDFDDLDEISLGAIVTLDNGMTCWLLPVCGGFKVDNGKLVVITPQSPLGQMINGAEVGDTLANGRTITGLR</sequence>
<protein>
    <recommendedName>
        <fullName evidence="3">Transcription elongation factor GreA/GreB C-terminal domain-containing protein</fullName>
    </recommendedName>
</protein>
<evidence type="ECO:0008006" key="3">
    <source>
        <dbReference type="Google" id="ProtNLM"/>
    </source>
</evidence>
<keyword evidence="2" id="KW-1185">Reference proteome</keyword>
<dbReference type="RefSeq" id="WP_023403581.1">
    <property type="nucleotide sequence ID" value="NZ_BAUJ01000017.1"/>
</dbReference>
<dbReference type="Proteomes" id="UP000017800">
    <property type="component" value="Unassembled WGS sequence"/>
</dbReference>
<evidence type="ECO:0000313" key="2">
    <source>
        <dbReference type="Proteomes" id="UP000017800"/>
    </source>
</evidence>
<organism evidence="1 2">
    <name type="scientific">Vibrio halioticoli NBRC 102217</name>
    <dbReference type="NCBI Taxonomy" id="1219072"/>
    <lineage>
        <taxon>Bacteria</taxon>
        <taxon>Pseudomonadati</taxon>
        <taxon>Pseudomonadota</taxon>
        <taxon>Gammaproteobacteria</taxon>
        <taxon>Vibrionales</taxon>
        <taxon>Vibrionaceae</taxon>
        <taxon>Vibrio</taxon>
    </lineage>
</organism>
<reference evidence="1 2" key="2">
    <citation type="submission" date="2013-11" db="EMBL/GenBank/DDBJ databases">
        <title>Whole genome shotgun sequence of Vibrio halioticoli NBRC 102217.</title>
        <authorList>
            <person name="Isaki S."/>
            <person name="Kimura A."/>
            <person name="Ohji S."/>
            <person name="Hosoyama A."/>
            <person name="Fujita N."/>
            <person name="Hashimoto M."/>
            <person name="Hosoyama Y."/>
            <person name="Yamazoe A."/>
        </authorList>
    </citation>
    <scope>NUCLEOTIDE SEQUENCE [LARGE SCALE GENOMIC DNA]</scope>
    <source>
        <strain evidence="1 2">NBRC 102217</strain>
    </source>
</reference>
<dbReference type="EMBL" id="BAUJ01000017">
    <property type="protein sequence ID" value="GAD89210.1"/>
    <property type="molecule type" value="Genomic_DNA"/>
</dbReference>